<accession>A0A1I0TRF5</accession>
<evidence type="ECO:0000256" key="1">
    <source>
        <dbReference type="SAM" id="Phobius"/>
    </source>
</evidence>
<feature type="transmembrane region" description="Helical" evidence="1">
    <location>
        <begin position="20"/>
        <end position="41"/>
    </location>
</feature>
<dbReference type="Proteomes" id="UP000182054">
    <property type="component" value="Unassembled WGS sequence"/>
</dbReference>
<reference evidence="2 3" key="1">
    <citation type="submission" date="2016-10" db="EMBL/GenBank/DDBJ databases">
        <authorList>
            <person name="de Groot N.N."/>
        </authorList>
    </citation>
    <scope>NUCLEOTIDE SEQUENCE [LARGE SCALE GENOMIC DNA]</scope>
    <source>
        <strain evidence="2 3">DSM 44908</strain>
    </source>
</reference>
<protein>
    <submittedName>
        <fullName evidence="2">Uncharacterized protein</fullName>
    </submittedName>
</protein>
<evidence type="ECO:0000313" key="2">
    <source>
        <dbReference type="EMBL" id="SFA54339.1"/>
    </source>
</evidence>
<keyword evidence="1" id="KW-0812">Transmembrane</keyword>
<organism evidence="2 3">
    <name type="scientific">Rhodococcoides kroppenstedtii</name>
    <dbReference type="NCBI Taxonomy" id="293050"/>
    <lineage>
        <taxon>Bacteria</taxon>
        <taxon>Bacillati</taxon>
        <taxon>Actinomycetota</taxon>
        <taxon>Actinomycetes</taxon>
        <taxon>Mycobacteriales</taxon>
        <taxon>Nocardiaceae</taxon>
        <taxon>Rhodococcoides</taxon>
    </lineage>
</organism>
<keyword evidence="1" id="KW-0472">Membrane</keyword>
<dbReference type="RefSeq" id="WP_261770768.1">
    <property type="nucleotide sequence ID" value="NZ_CP135915.1"/>
</dbReference>
<dbReference type="EMBL" id="FOJN01000009">
    <property type="protein sequence ID" value="SFA54339.1"/>
    <property type="molecule type" value="Genomic_DNA"/>
</dbReference>
<evidence type="ECO:0000313" key="3">
    <source>
        <dbReference type="Proteomes" id="UP000182054"/>
    </source>
</evidence>
<keyword evidence="1" id="KW-1133">Transmembrane helix</keyword>
<dbReference type="GeneID" id="85487920"/>
<gene>
    <name evidence="2" type="ORF">SAMN05444374_1095</name>
</gene>
<proteinExistence type="predicted"/>
<sequence>MAKRTSTVRDPRKPRPLEAALLGVSGVVLAGLLALCAAKGLL</sequence>
<name>A0A1I0TRF5_9NOCA</name>
<dbReference type="AlphaFoldDB" id="A0A1I0TRF5"/>